<keyword evidence="2" id="KW-1185">Reference proteome</keyword>
<sequence>MLHLDDNKKINLIIKYRDQHYIPDGLLPCERSKMSALLSNKVIDCCIEDKQQQQIETMRAAVNLKFQNINMINLQLQFISESHLKSYALHCKPSIV</sequence>
<reference evidence="1 2" key="1">
    <citation type="submission" date="2015-04" db="EMBL/GenBank/DDBJ databases">
        <authorList>
            <person name="Syromyatnikov M.Y."/>
            <person name="Popov V.N."/>
        </authorList>
    </citation>
    <scope>NUCLEOTIDE SEQUENCE [LARGE SCALE GENOMIC DNA]</scope>
</reference>
<proteinExistence type="predicted"/>
<accession>A0A1J1IBL9</accession>
<name>A0A1J1IBL9_9DIPT</name>
<dbReference type="Proteomes" id="UP000183832">
    <property type="component" value="Unassembled WGS sequence"/>
</dbReference>
<organism evidence="1 2">
    <name type="scientific">Clunio marinus</name>
    <dbReference type="NCBI Taxonomy" id="568069"/>
    <lineage>
        <taxon>Eukaryota</taxon>
        <taxon>Metazoa</taxon>
        <taxon>Ecdysozoa</taxon>
        <taxon>Arthropoda</taxon>
        <taxon>Hexapoda</taxon>
        <taxon>Insecta</taxon>
        <taxon>Pterygota</taxon>
        <taxon>Neoptera</taxon>
        <taxon>Endopterygota</taxon>
        <taxon>Diptera</taxon>
        <taxon>Nematocera</taxon>
        <taxon>Chironomoidea</taxon>
        <taxon>Chironomidae</taxon>
        <taxon>Clunio</taxon>
    </lineage>
</organism>
<dbReference type="AlphaFoldDB" id="A0A1J1IBL9"/>
<evidence type="ECO:0000313" key="1">
    <source>
        <dbReference type="EMBL" id="CRK97138.1"/>
    </source>
</evidence>
<gene>
    <name evidence="1" type="ORF">CLUMA_CG010535</name>
</gene>
<evidence type="ECO:0000313" key="2">
    <source>
        <dbReference type="Proteomes" id="UP000183832"/>
    </source>
</evidence>
<dbReference type="EMBL" id="CVRI01000047">
    <property type="protein sequence ID" value="CRK97138.1"/>
    <property type="molecule type" value="Genomic_DNA"/>
</dbReference>
<protein>
    <submittedName>
        <fullName evidence="1">CLUMA_CG010535, isoform A</fullName>
    </submittedName>
</protein>